<organism evidence="1 2">
    <name type="scientific">Smallanthus sonchifolius</name>
    <dbReference type="NCBI Taxonomy" id="185202"/>
    <lineage>
        <taxon>Eukaryota</taxon>
        <taxon>Viridiplantae</taxon>
        <taxon>Streptophyta</taxon>
        <taxon>Embryophyta</taxon>
        <taxon>Tracheophyta</taxon>
        <taxon>Spermatophyta</taxon>
        <taxon>Magnoliopsida</taxon>
        <taxon>eudicotyledons</taxon>
        <taxon>Gunneridae</taxon>
        <taxon>Pentapetalae</taxon>
        <taxon>asterids</taxon>
        <taxon>campanulids</taxon>
        <taxon>Asterales</taxon>
        <taxon>Asteraceae</taxon>
        <taxon>Asteroideae</taxon>
        <taxon>Heliantheae alliance</taxon>
        <taxon>Millerieae</taxon>
        <taxon>Smallanthus</taxon>
    </lineage>
</organism>
<dbReference type="EMBL" id="CM042033">
    <property type="protein sequence ID" value="KAI3775617.1"/>
    <property type="molecule type" value="Genomic_DNA"/>
</dbReference>
<accession>A0ACB9FYG5</accession>
<keyword evidence="2" id="KW-1185">Reference proteome</keyword>
<proteinExistence type="predicted"/>
<sequence length="117" mass="12973">MVLPPLPRPKSPPELYGKRRELAKILMLEREIRFLEDELKSIETLQPASAFIKERRKTLEIHASSSTCHVFAAAAAAAMAVLLKCHTAALYHPTAVHARYPSALVVLSLQAVLLLHV</sequence>
<protein>
    <submittedName>
        <fullName evidence="1">Uncharacterized protein</fullName>
    </submittedName>
</protein>
<reference evidence="2" key="1">
    <citation type="journal article" date="2022" name="Mol. Ecol. Resour.">
        <title>The genomes of chicory, endive, great burdock and yacon provide insights into Asteraceae palaeo-polyploidization history and plant inulin production.</title>
        <authorList>
            <person name="Fan W."/>
            <person name="Wang S."/>
            <person name="Wang H."/>
            <person name="Wang A."/>
            <person name="Jiang F."/>
            <person name="Liu H."/>
            <person name="Zhao H."/>
            <person name="Xu D."/>
            <person name="Zhang Y."/>
        </authorList>
    </citation>
    <scope>NUCLEOTIDE SEQUENCE [LARGE SCALE GENOMIC DNA]</scope>
    <source>
        <strain evidence="2">cv. Yunnan</strain>
    </source>
</reference>
<dbReference type="Proteomes" id="UP001056120">
    <property type="component" value="Linkage Group LG16"/>
</dbReference>
<comment type="caution">
    <text evidence="1">The sequence shown here is derived from an EMBL/GenBank/DDBJ whole genome shotgun (WGS) entry which is preliminary data.</text>
</comment>
<name>A0ACB9FYG5_9ASTR</name>
<reference evidence="1 2" key="2">
    <citation type="journal article" date="2022" name="Mol. Ecol. Resour.">
        <title>The genomes of chicory, endive, great burdock and yacon provide insights into Asteraceae paleo-polyploidization history and plant inulin production.</title>
        <authorList>
            <person name="Fan W."/>
            <person name="Wang S."/>
            <person name="Wang H."/>
            <person name="Wang A."/>
            <person name="Jiang F."/>
            <person name="Liu H."/>
            <person name="Zhao H."/>
            <person name="Xu D."/>
            <person name="Zhang Y."/>
        </authorList>
    </citation>
    <scope>NUCLEOTIDE SEQUENCE [LARGE SCALE GENOMIC DNA]</scope>
    <source>
        <strain evidence="2">cv. Yunnan</strain>
        <tissue evidence="1">Leaves</tissue>
    </source>
</reference>
<evidence type="ECO:0000313" key="2">
    <source>
        <dbReference type="Proteomes" id="UP001056120"/>
    </source>
</evidence>
<evidence type="ECO:0000313" key="1">
    <source>
        <dbReference type="EMBL" id="KAI3775617.1"/>
    </source>
</evidence>
<gene>
    <name evidence="1" type="ORF">L1987_50198</name>
</gene>